<accession>M6D6K3</accession>
<sequence length="223" mass="25864">MERPIKKPILQWDPENLVKRENAIHNWLKNHNAETFLQKAQTLLSELDRKKILSEFADGIERALIYCSQNERIKALDFSWYYDGSEVDVAPAYGLDSGKSNGALSNTDLGPKELPGIEVELKHGYLIKEDFSSLPTHYAINAFVSDLLEEIEDAEDKKKIPFESETVFTDLFQIWNYRIGVEACKTLKNHEKRLERRSPFWVTMTRHERWSIPIGVIVNGNWI</sequence>
<name>M6D6K3_9LEPT</name>
<proteinExistence type="predicted"/>
<dbReference type="EMBL" id="ANIK01000056">
    <property type="protein sequence ID" value="EMJ94190.1"/>
    <property type="molecule type" value="Genomic_DNA"/>
</dbReference>
<dbReference type="RefSeq" id="WP_020773872.1">
    <property type="nucleotide sequence ID" value="NZ_ANIK01000056.1"/>
</dbReference>
<evidence type="ECO:0000313" key="2">
    <source>
        <dbReference type="Proteomes" id="UP000011988"/>
    </source>
</evidence>
<protein>
    <submittedName>
        <fullName evidence="1">Uncharacterized protein</fullName>
    </submittedName>
</protein>
<comment type="caution">
    <text evidence="1">The sequence shown here is derived from an EMBL/GenBank/DDBJ whole genome shotgun (WGS) entry which is preliminary data.</text>
</comment>
<dbReference type="Proteomes" id="UP000011988">
    <property type="component" value="Unassembled WGS sequence"/>
</dbReference>
<dbReference type="OrthoDB" id="332641at2"/>
<evidence type="ECO:0000313" key="1">
    <source>
        <dbReference type="EMBL" id="EMJ94190.1"/>
    </source>
</evidence>
<gene>
    <name evidence="1" type="ORF">LEP1GSC194_0156</name>
</gene>
<dbReference type="AlphaFoldDB" id="M6D6K3"/>
<organism evidence="1 2">
    <name type="scientific">Leptospira alstonii serovar Sichuan str. 79601</name>
    <dbReference type="NCBI Taxonomy" id="1218565"/>
    <lineage>
        <taxon>Bacteria</taxon>
        <taxon>Pseudomonadati</taxon>
        <taxon>Spirochaetota</taxon>
        <taxon>Spirochaetia</taxon>
        <taxon>Leptospirales</taxon>
        <taxon>Leptospiraceae</taxon>
        <taxon>Leptospira</taxon>
    </lineage>
</organism>
<dbReference type="PATRIC" id="fig|1218565.3.peg.2672"/>
<reference evidence="1 2" key="1">
    <citation type="submission" date="2013-01" db="EMBL/GenBank/DDBJ databases">
        <authorList>
            <person name="Harkins D.M."/>
            <person name="Durkin A.S."/>
            <person name="Brinkac L.M."/>
            <person name="Haft D.H."/>
            <person name="Selengut J.D."/>
            <person name="Sanka R."/>
            <person name="DePew J."/>
            <person name="Purushe J."/>
            <person name="Galloway R.L."/>
            <person name="Vinetz J.M."/>
            <person name="Sutton G.G."/>
            <person name="Nierman W.C."/>
            <person name="Fouts D.E."/>
        </authorList>
    </citation>
    <scope>NUCLEOTIDE SEQUENCE [LARGE SCALE GENOMIC DNA]</scope>
    <source>
        <strain evidence="1 2">79601</strain>
    </source>
</reference>
<dbReference type="NCBIfam" id="NF047680">
    <property type="entry name" value="LIC13197_LIC10919_LIC10469_fam"/>
    <property type="match status" value="1"/>
</dbReference>